<dbReference type="Pfam" id="PF00903">
    <property type="entry name" value="Glyoxalase"/>
    <property type="match status" value="1"/>
</dbReference>
<dbReference type="EMBL" id="QNRH01000002">
    <property type="protein sequence ID" value="RBO97476.1"/>
    <property type="molecule type" value="Genomic_DNA"/>
</dbReference>
<dbReference type="InterPro" id="IPR004360">
    <property type="entry name" value="Glyas_Fos-R_dOase_dom"/>
</dbReference>
<dbReference type="InterPro" id="IPR029068">
    <property type="entry name" value="Glyas_Bleomycin-R_OHBP_Dase"/>
</dbReference>
<keyword evidence="7" id="KW-1185">Reference proteome</keyword>
<dbReference type="PANTHER" id="PTHR46036">
    <property type="entry name" value="LACTOYLGLUTATHIONE LYASE"/>
    <property type="match status" value="1"/>
</dbReference>
<proteinExistence type="predicted"/>
<comment type="caution">
    <text evidence="6">The sequence shown here is derived from an EMBL/GenBank/DDBJ whole genome shotgun (WGS) entry which is preliminary data.</text>
</comment>
<dbReference type="PANTHER" id="PTHR46036:SF5">
    <property type="entry name" value="LACTOYLGLUTATHIONE LYASE"/>
    <property type="match status" value="1"/>
</dbReference>
<dbReference type="Gene3D" id="3.10.180.10">
    <property type="entry name" value="2,3-Dihydroxybiphenyl 1,2-Dioxygenase, domain 1"/>
    <property type="match status" value="1"/>
</dbReference>
<reference evidence="6 7" key="1">
    <citation type="submission" date="2018-06" db="EMBL/GenBank/DDBJ databases">
        <title>Genomic Encyclopedia of Type Strains, Phase IV (KMG-IV): sequencing the most valuable type-strain genomes for metagenomic binning, comparative biology and taxonomic classification.</title>
        <authorList>
            <person name="Goeker M."/>
        </authorList>
    </citation>
    <scope>NUCLEOTIDE SEQUENCE [LARGE SCALE GENOMIC DNA]</scope>
    <source>
        <strain evidence="6 7">DSM 25619</strain>
    </source>
</reference>
<keyword evidence="6" id="KW-0456">Lyase</keyword>
<dbReference type="Proteomes" id="UP000252893">
    <property type="component" value="Unassembled WGS sequence"/>
</dbReference>
<dbReference type="InterPro" id="IPR037523">
    <property type="entry name" value="VOC_core"/>
</dbReference>
<feature type="domain" description="VOC" evidence="5">
    <location>
        <begin position="8"/>
        <end position="131"/>
    </location>
</feature>
<evidence type="ECO:0000256" key="4">
    <source>
        <dbReference type="ARBA" id="ARBA00033298"/>
    </source>
</evidence>
<protein>
    <recommendedName>
        <fullName evidence="2">Aldoketomutase</fullName>
    </recommendedName>
    <alternativeName>
        <fullName evidence="1">Ketone-aldehyde mutase</fullName>
    </alternativeName>
    <alternativeName>
        <fullName evidence="3">Methylglyoxalase</fullName>
    </alternativeName>
    <alternativeName>
        <fullName evidence="4">S-D-lactoylglutathione methylglyoxal lyase</fullName>
    </alternativeName>
</protein>
<name>A0A366E516_9HYPH</name>
<dbReference type="GO" id="GO:0005737">
    <property type="term" value="C:cytoplasm"/>
    <property type="evidence" value="ECO:0007669"/>
    <property type="project" value="TreeGrafter"/>
</dbReference>
<evidence type="ECO:0000256" key="3">
    <source>
        <dbReference type="ARBA" id="ARBA00032460"/>
    </source>
</evidence>
<evidence type="ECO:0000313" key="6">
    <source>
        <dbReference type="EMBL" id="RBO97476.1"/>
    </source>
</evidence>
<accession>A0A366E516</accession>
<dbReference type="PROSITE" id="PS51819">
    <property type="entry name" value="VOC"/>
    <property type="match status" value="1"/>
</dbReference>
<sequence length="136" mass="15296">MNGVPMAKNIHSMIRVLDEARSLAFYKAAFDLDIAERLDFQAFTLVYLSNTESEFELELTINKDRTEPYNLGDGYGHLAVSVSDLDAEHARLEQAGLNPGKLIEFKPDGVPVGHFFFITDPDGYKIEVLQRGGRFK</sequence>
<dbReference type="GO" id="GO:0004462">
    <property type="term" value="F:lactoylglutathione lyase activity"/>
    <property type="evidence" value="ECO:0007669"/>
    <property type="project" value="TreeGrafter"/>
</dbReference>
<organism evidence="6 7">
    <name type="scientific">Pseudochrobactrum asaccharolyticum</name>
    <dbReference type="NCBI Taxonomy" id="354351"/>
    <lineage>
        <taxon>Bacteria</taxon>
        <taxon>Pseudomonadati</taxon>
        <taxon>Pseudomonadota</taxon>
        <taxon>Alphaproteobacteria</taxon>
        <taxon>Hyphomicrobiales</taxon>
        <taxon>Brucellaceae</taxon>
        <taxon>Pseudochrobactrum</taxon>
    </lineage>
</organism>
<evidence type="ECO:0000256" key="2">
    <source>
        <dbReference type="ARBA" id="ARBA00030892"/>
    </source>
</evidence>
<evidence type="ECO:0000313" key="7">
    <source>
        <dbReference type="Proteomes" id="UP000252893"/>
    </source>
</evidence>
<dbReference type="AlphaFoldDB" id="A0A366E516"/>
<evidence type="ECO:0000256" key="1">
    <source>
        <dbReference type="ARBA" id="ARBA00030291"/>
    </source>
</evidence>
<evidence type="ECO:0000259" key="5">
    <source>
        <dbReference type="PROSITE" id="PS51819"/>
    </source>
</evidence>
<dbReference type="GO" id="GO:0019243">
    <property type="term" value="P:methylglyoxal catabolic process to D-lactate via S-lactoyl-glutathione"/>
    <property type="evidence" value="ECO:0007669"/>
    <property type="project" value="TreeGrafter"/>
</dbReference>
<dbReference type="SUPFAM" id="SSF54593">
    <property type="entry name" value="Glyoxalase/Bleomycin resistance protein/Dihydroxybiphenyl dioxygenase"/>
    <property type="match status" value="1"/>
</dbReference>
<gene>
    <name evidence="6" type="ORF">DFR47_102258</name>
</gene>